<organism evidence="3 4">
    <name type="scientific">Streptomyces lomondensis</name>
    <dbReference type="NCBI Taxonomy" id="68229"/>
    <lineage>
        <taxon>Bacteria</taxon>
        <taxon>Bacillati</taxon>
        <taxon>Actinomycetota</taxon>
        <taxon>Actinomycetes</taxon>
        <taxon>Kitasatosporales</taxon>
        <taxon>Streptomycetaceae</taxon>
        <taxon>Streptomyces</taxon>
    </lineage>
</organism>
<dbReference type="EMBL" id="BMWC01000001">
    <property type="protein sequence ID" value="GGW82708.1"/>
    <property type="molecule type" value="Genomic_DNA"/>
</dbReference>
<keyword evidence="4" id="KW-1185">Reference proteome</keyword>
<gene>
    <name evidence="3" type="ORF">GCM10010383_08760</name>
</gene>
<comment type="caution">
    <text evidence="3">The sequence shown here is derived from an EMBL/GenBank/DDBJ whole genome shotgun (WGS) entry which is preliminary data.</text>
</comment>
<evidence type="ECO:0000256" key="2">
    <source>
        <dbReference type="SAM" id="MobiDB-lite"/>
    </source>
</evidence>
<proteinExistence type="predicted"/>
<sequence length="122" mass="13887">MVDVLTWTIERRMRLTERAELLRKELAEIDAELGRLDEALLSQRQEKRVTLLVNPALSDGRLKAVYEAWGTKQIGRRQPFGDSPVFARCCGARCSRSRSRYPEHGNASARSSGWWPGQASWA</sequence>
<feature type="coiled-coil region" evidence="1">
    <location>
        <begin position="12"/>
        <end position="39"/>
    </location>
</feature>
<reference evidence="4" key="1">
    <citation type="journal article" date="2019" name="Int. J. Syst. Evol. Microbiol.">
        <title>The Global Catalogue of Microorganisms (GCM) 10K type strain sequencing project: providing services to taxonomists for standard genome sequencing and annotation.</title>
        <authorList>
            <consortium name="The Broad Institute Genomics Platform"/>
            <consortium name="The Broad Institute Genome Sequencing Center for Infectious Disease"/>
            <person name="Wu L."/>
            <person name="Ma J."/>
        </authorList>
    </citation>
    <scope>NUCLEOTIDE SEQUENCE [LARGE SCALE GENOMIC DNA]</scope>
    <source>
        <strain evidence="4">JCM 4866</strain>
    </source>
</reference>
<evidence type="ECO:0000313" key="3">
    <source>
        <dbReference type="EMBL" id="GGW82708.1"/>
    </source>
</evidence>
<evidence type="ECO:0000256" key="1">
    <source>
        <dbReference type="SAM" id="Coils"/>
    </source>
</evidence>
<evidence type="ECO:0000313" key="4">
    <source>
        <dbReference type="Proteomes" id="UP000617743"/>
    </source>
</evidence>
<accession>A0ABQ2WX70</accession>
<dbReference type="Proteomes" id="UP000617743">
    <property type="component" value="Unassembled WGS sequence"/>
</dbReference>
<dbReference type="RefSeq" id="WP_190048737.1">
    <property type="nucleotide sequence ID" value="NZ_BMWC01000001.1"/>
</dbReference>
<name>A0ABQ2WX70_9ACTN</name>
<protein>
    <submittedName>
        <fullName evidence="3">Uncharacterized protein</fullName>
    </submittedName>
</protein>
<feature type="region of interest" description="Disordered" evidence="2">
    <location>
        <begin position="96"/>
        <end position="122"/>
    </location>
</feature>
<keyword evidence="1" id="KW-0175">Coiled coil</keyword>